<gene>
    <name evidence="1" type="ORF">BACI71_100108</name>
</gene>
<proteinExistence type="predicted"/>
<evidence type="ECO:0000313" key="2">
    <source>
        <dbReference type="Proteomes" id="UP000437562"/>
    </source>
</evidence>
<reference evidence="1 2" key="1">
    <citation type="submission" date="2019-10" db="EMBL/GenBank/DDBJ databases">
        <authorList>
            <person name="Karimi E."/>
        </authorList>
    </citation>
    <scope>NUCLEOTIDE SEQUENCE [LARGE SCALE GENOMIC DNA]</scope>
    <source>
        <strain evidence="1">Bacillus sp. 71</strain>
    </source>
</reference>
<organism evidence="1 2">
    <name type="scientific">Bacillus mycoides</name>
    <dbReference type="NCBI Taxonomy" id="1405"/>
    <lineage>
        <taxon>Bacteria</taxon>
        <taxon>Bacillati</taxon>
        <taxon>Bacillota</taxon>
        <taxon>Bacilli</taxon>
        <taxon>Bacillales</taxon>
        <taxon>Bacillaceae</taxon>
        <taxon>Bacillus</taxon>
        <taxon>Bacillus cereus group</taxon>
    </lineage>
</organism>
<dbReference type="EMBL" id="CABWMC010000002">
    <property type="protein sequence ID" value="VXB09076.1"/>
    <property type="molecule type" value="Genomic_DNA"/>
</dbReference>
<dbReference type="AlphaFoldDB" id="A0A653MVF0"/>
<protein>
    <submittedName>
        <fullName evidence="1">Uncharacterized protein</fullName>
    </submittedName>
</protein>
<sequence length="39" mass="4686">MLRFIVDNVLHPKKDLEFFGNIIIENQSFQRHSTLSNHF</sequence>
<evidence type="ECO:0000313" key="1">
    <source>
        <dbReference type="EMBL" id="VXB09076.1"/>
    </source>
</evidence>
<name>A0A653MVF0_BACMY</name>
<accession>A0A653MVF0</accession>
<dbReference type="Proteomes" id="UP000437562">
    <property type="component" value="Unassembled WGS sequence"/>
</dbReference>